<dbReference type="Proteomes" id="UP000029492">
    <property type="component" value="Chromosome"/>
</dbReference>
<dbReference type="KEGG" id="mor:MOC_0266"/>
<proteinExistence type="predicted"/>
<dbReference type="AlphaFoldDB" id="A0A089NJH0"/>
<dbReference type="HOGENOM" id="CLU_180730_0_0_5"/>
<organism evidence="1 2">
    <name type="scientific">Methylobacterium oryzae CBMB20</name>
    <dbReference type="NCBI Taxonomy" id="693986"/>
    <lineage>
        <taxon>Bacteria</taxon>
        <taxon>Pseudomonadati</taxon>
        <taxon>Pseudomonadota</taxon>
        <taxon>Alphaproteobacteria</taxon>
        <taxon>Hyphomicrobiales</taxon>
        <taxon>Methylobacteriaceae</taxon>
        <taxon>Methylobacterium</taxon>
    </lineage>
</organism>
<dbReference type="RefSeq" id="WP_236961651.1">
    <property type="nucleotide sequence ID" value="NZ_CP003811.1"/>
</dbReference>
<dbReference type="STRING" id="693986.MOC_0266"/>
<name>A0A089NJH0_9HYPH</name>
<accession>A0A089NJH0</accession>
<evidence type="ECO:0000313" key="2">
    <source>
        <dbReference type="Proteomes" id="UP000029492"/>
    </source>
</evidence>
<gene>
    <name evidence="1" type="ORF">MOC_0266</name>
</gene>
<protein>
    <submittedName>
        <fullName evidence="1">Protein of unassigned function</fullName>
    </submittedName>
</protein>
<sequence length="77" mass="8450">MLNTMATLKKARGIDQPERRATAIANANWFRARARQALREGHPDSRLRAGRARVAARLVLERARGEGLLMDQAAGAA</sequence>
<evidence type="ECO:0000313" key="1">
    <source>
        <dbReference type="EMBL" id="AIQ88021.1"/>
    </source>
</evidence>
<reference evidence="1 2" key="1">
    <citation type="journal article" date="2014" name="PLoS ONE">
        <title>Genome Information of Methylobacterium oryzae, a Plant-Probiotic Methylotroph in the Phyllosphere.</title>
        <authorList>
            <person name="Kwak M.J."/>
            <person name="Jeong H."/>
            <person name="Madhaiyan M."/>
            <person name="Lee Y."/>
            <person name="Sa T.M."/>
            <person name="Oh T.K."/>
            <person name="Kim J.F."/>
        </authorList>
    </citation>
    <scope>NUCLEOTIDE SEQUENCE [LARGE SCALE GENOMIC DNA]</scope>
    <source>
        <strain evidence="1 2">CBMB20</strain>
    </source>
</reference>
<keyword evidence="2" id="KW-1185">Reference proteome</keyword>
<dbReference type="EMBL" id="CP003811">
    <property type="protein sequence ID" value="AIQ88021.1"/>
    <property type="molecule type" value="Genomic_DNA"/>
</dbReference>